<dbReference type="EMBL" id="JACGCM010002201">
    <property type="protein sequence ID" value="KAF6143641.1"/>
    <property type="molecule type" value="Genomic_DNA"/>
</dbReference>
<dbReference type="PANTHER" id="PTHR23315:SF265">
    <property type="entry name" value="U-BOX DOMAIN-CONTAINING PROTEIN 46-RELATED"/>
    <property type="match status" value="1"/>
</dbReference>
<dbReference type="AlphaFoldDB" id="A0A7J7LLU0"/>
<dbReference type="SUPFAM" id="SSF48371">
    <property type="entry name" value="ARM repeat"/>
    <property type="match status" value="1"/>
</dbReference>
<proteinExistence type="predicted"/>
<organism evidence="2 3">
    <name type="scientific">Kingdonia uniflora</name>
    <dbReference type="NCBI Taxonomy" id="39325"/>
    <lineage>
        <taxon>Eukaryota</taxon>
        <taxon>Viridiplantae</taxon>
        <taxon>Streptophyta</taxon>
        <taxon>Embryophyta</taxon>
        <taxon>Tracheophyta</taxon>
        <taxon>Spermatophyta</taxon>
        <taxon>Magnoliopsida</taxon>
        <taxon>Ranunculales</taxon>
        <taxon>Circaeasteraceae</taxon>
        <taxon>Kingdonia</taxon>
    </lineage>
</organism>
<sequence>MLRLVANRLSVQKQAAKEMHKLTLAFPQFRAHFFEDELAIWNLLSPLELLDEDADTELQEEIIETVFNILTHNENIKGFVNNPYAISYVIKALDMGNAKTKNILKAIDGRAVKVILKKVSDGAYVYELWAILGILSTHGKTLLQIIELDGVRILLHNVRDSNDKASIKNTMTIFDWICSNDSKKLMEIQEEEKQYRTISWAARGGTLLAREGASRILIAVMLL</sequence>
<keyword evidence="1" id="KW-0833">Ubl conjugation pathway</keyword>
<name>A0A7J7LLU0_9MAGN</name>
<gene>
    <name evidence="2" type="ORF">GIB67_004170</name>
</gene>
<dbReference type="InterPro" id="IPR016024">
    <property type="entry name" value="ARM-type_fold"/>
</dbReference>
<protein>
    <submittedName>
        <fullName evidence="2">Uncharacterized protein</fullName>
    </submittedName>
</protein>
<dbReference type="Proteomes" id="UP000541444">
    <property type="component" value="Unassembled WGS sequence"/>
</dbReference>
<dbReference type="Gene3D" id="1.25.10.10">
    <property type="entry name" value="Leucine-rich Repeat Variant"/>
    <property type="match status" value="1"/>
</dbReference>
<comment type="caution">
    <text evidence="2">The sequence shown here is derived from an EMBL/GenBank/DDBJ whole genome shotgun (WGS) entry which is preliminary data.</text>
</comment>
<evidence type="ECO:0000256" key="1">
    <source>
        <dbReference type="ARBA" id="ARBA00022786"/>
    </source>
</evidence>
<evidence type="ECO:0000313" key="3">
    <source>
        <dbReference type="Proteomes" id="UP000541444"/>
    </source>
</evidence>
<evidence type="ECO:0000313" key="2">
    <source>
        <dbReference type="EMBL" id="KAF6143641.1"/>
    </source>
</evidence>
<dbReference type="InterPro" id="IPR011989">
    <property type="entry name" value="ARM-like"/>
</dbReference>
<keyword evidence="3" id="KW-1185">Reference proteome</keyword>
<reference evidence="2 3" key="1">
    <citation type="journal article" date="2020" name="IScience">
        <title>Genome Sequencing of the Endangered Kingdonia uniflora (Circaeasteraceae, Ranunculales) Reveals Potential Mechanisms of Evolutionary Specialization.</title>
        <authorList>
            <person name="Sun Y."/>
            <person name="Deng T."/>
            <person name="Zhang A."/>
            <person name="Moore M.J."/>
            <person name="Landis J.B."/>
            <person name="Lin N."/>
            <person name="Zhang H."/>
            <person name="Zhang X."/>
            <person name="Huang J."/>
            <person name="Zhang X."/>
            <person name="Sun H."/>
            <person name="Wang H."/>
        </authorList>
    </citation>
    <scope>NUCLEOTIDE SEQUENCE [LARGE SCALE GENOMIC DNA]</scope>
    <source>
        <strain evidence="2">TB1705</strain>
        <tissue evidence="2">Leaf</tissue>
    </source>
</reference>
<accession>A0A7J7LLU0</accession>
<dbReference type="PANTHER" id="PTHR23315">
    <property type="entry name" value="U BOX DOMAIN-CONTAINING"/>
    <property type="match status" value="1"/>
</dbReference>